<accession>A0A0S7BEY1</accession>
<dbReference type="EMBL" id="DF967972">
    <property type="protein sequence ID" value="GAP13091.1"/>
    <property type="molecule type" value="Genomic_DNA"/>
</dbReference>
<evidence type="ECO:0000256" key="1">
    <source>
        <dbReference type="ARBA" id="ARBA00022679"/>
    </source>
</evidence>
<protein>
    <submittedName>
        <fullName evidence="4">1-acyl-sn-glycerol-3-phosphate acyltransferase</fullName>
    </submittedName>
</protein>
<keyword evidence="2 4" id="KW-0012">Acyltransferase</keyword>
<evidence type="ECO:0000259" key="3">
    <source>
        <dbReference type="SMART" id="SM00563"/>
    </source>
</evidence>
<name>A0A0S7BEY1_9CHLR</name>
<evidence type="ECO:0000256" key="2">
    <source>
        <dbReference type="ARBA" id="ARBA00023315"/>
    </source>
</evidence>
<dbReference type="Pfam" id="PF01553">
    <property type="entry name" value="Acyltransferase"/>
    <property type="match status" value="1"/>
</dbReference>
<reference evidence="4" key="1">
    <citation type="submission" date="2015-07" db="EMBL/GenBank/DDBJ databases">
        <title>Draft Genome Sequences of Anaerolinea thermolimosa IMO-1, Bellilinea caldifistulae GOMI-1, Leptolinea tardivitalis YMTK-2, Levilinea saccharolytica KIBI-1,Longilinea arvoryzae KOME-1, Previously Described as Members of the Anaerolineaceae (Chloroflexi).</title>
        <authorList>
            <person name="Sekiguchi Y."/>
            <person name="Ohashi A."/>
            <person name="Matsuura N."/>
            <person name="Tourlousse M.D."/>
        </authorList>
    </citation>
    <scope>NUCLEOTIDE SEQUENCE [LARGE SCALE GENOMIC DNA]</scope>
    <source>
        <strain evidence="4">KOME-1</strain>
    </source>
</reference>
<dbReference type="CDD" id="cd07989">
    <property type="entry name" value="LPLAT_AGPAT-like"/>
    <property type="match status" value="1"/>
</dbReference>
<keyword evidence="5" id="KW-1185">Reference proteome</keyword>
<dbReference type="GO" id="GO:0006654">
    <property type="term" value="P:phosphatidic acid biosynthetic process"/>
    <property type="evidence" value="ECO:0007669"/>
    <property type="project" value="TreeGrafter"/>
</dbReference>
<feature type="domain" description="Phospholipid/glycerol acyltransferase" evidence="3">
    <location>
        <begin position="34"/>
        <end position="147"/>
    </location>
</feature>
<dbReference type="SUPFAM" id="SSF69593">
    <property type="entry name" value="Glycerol-3-phosphate (1)-acyltransferase"/>
    <property type="match status" value="1"/>
</dbReference>
<gene>
    <name evidence="4" type="ORF">LARV_00833</name>
</gene>
<dbReference type="Proteomes" id="UP000055060">
    <property type="component" value="Unassembled WGS sequence"/>
</dbReference>
<dbReference type="GO" id="GO:0003841">
    <property type="term" value="F:1-acylglycerol-3-phosphate O-acyltransferase activity"/>
    <property type="evidence" value="ECO:0007669"/>
    <property type="project" value="TreeGrafter"/>
</dbReference>
<dbReference type="STRING" id="360412.LARV_00833"/>
<evidence type="ECO:0000313" key="4">
    <source>
        <dbReference type="EMBL" id="GAP13091.1"/>
    </source>
</evidence>
<dbReference type="SMART" id="SM00563">
    <property type="entry name" value="PlsC"/>
    <property type="match status" value="1"/>
</dbReference>
<organism evidence="4">
    <name type="scientific">Longilinea arvoryzae</name>
    <dbReference type="NCBI Taxonomy" id="360412"/>
    <lineage>
        <taxon>Bacteria</taxon>
        <taxon>Bacillati</taxon>
        <taxon>Chloroflexota</taxon>
        <taxon>Anaerolineae</taxon>
        <taxon>Anaerolineales</taxon>
        <taxon>Anaerolineaceae</taxon>
        <taxon>Longilinea</taxon>
    </lineage>
</organism>
<keyword evidence="1 4" id="KW-0808">Transferase</keyword>
<evidence type="ECO:0000313" key="5">
    <source>
        <dbReference type="Proteomes" id="UP000055060"/>
    </source>
</evidence>
<dbReference type="InterPro" id="IPR002123">
    <property type="entry name" value="Plipid/glycerol_acylTrfase"/>
</dbReference>
<dbReference type="PANTHER" id="PTHR10434:SF11">
    <property type="entry name" value="1-ACYL-SN-GLYCEROL-3-PHOSPHATE ACYLTRANSFERASE"/>
    <property type="match status" value="1"/>
</dbReference>
<dbReference type="PANTHER" id="PTHR10434">
    <property type="entry name" value="1-ACYL-SN-GLYCEROL-3-PHOSPHATE ACYLTRANSFERASE"/>
    <property type="match status" value="1"/>
</dbReference>
<dbReference type="AlphaFoldDB" id="A0A0S7BEY1"/>
<proteinExistence type="predicted"/>
<dbReference type="OrthoDB" id="9803035at2"/>
<dbReference type="RefSeq" id="WP_075072450.1">
    <property type="nucleotide sequence ID" value="NZ_DF967972.1"/>
</dbReference>
<sequence>MKKETLRNTLQFLFRHLTRLEYYNLENLPTSGPIILATNHLSRLDIPLLFINPVRADATALVTDKYLHYPIFRWFTKTAGGIWLDREHADFAALSASREVLNQGMMLGIAPEGTRSKTKELLEGKPGTILIALRSGAPIVPTGLYGTEDSMSRILTLQRPRIIVRIGKPFHVPPLDREKRSEQLKYWTDELMLRIAALLPEKYHGFYRGNPRIQELQAEQGEFSGPVFL</sequence>